<dbReference type="AlphaFoldDB" id="A0A4Y2PBR7"/>
<name>A0A4Y2PBR7_ARAVE</name>
<dbReference type="InterPro" id="IPR036397">
    <property type="entry name" value="RNaseH_sf"/>
</dbReference>
<protein>
    <recommendedName>
        <fullName evidence="3">Mariner Mos1 transposase</fullName>
    </recommendedName>
</protein>
<reference evidence="1 2" key="1">
    <citation type="journal article" date="2019" name="Sci. Rep.">
        <title>Orb-weaving spider Araneus ventricosus genome elucidates the spidroin gene catalogue.</title>
        <authorList>
            <person name="Kono N."/>
            <person name="Nakamura H."/>
            <person name="Ohtoshi R."/>
            <person name="Moran D.A.P."/>
            <person name="Shinohara A."/>
            <person name="Yoshida Y."/>
            <person name="Fujiwara M."/>
            <person name="Mori M."/>
            <person name="Tomita M."/>
            <person name="Arakawa K."/>
        </authorList>
    </citation>
    <scope>NUCLEOTIDE SEQUENCE [LARGE SCALE GENOMIC DNA]</scope>
</reference>
<evidence type="ECO:0000313" key="1">
    <source>
        <dbReference type="EMBL" id="GBN49428.1"/>
    </source>
</evidence>
<comment type="caution">
    <text evidence="1">The sequence shown here is derived from an EMBL/GenBank/DDBJ whole genome shotgun (WGS) entry which is preliminary data.</text>
</comment>
<accession>A0A4Y2PBR7</accession>
<evidence type="ECO:0000313" key="2">
    <source>
        <dbReference type="Proteomes" id="UP000499080"/>
    </source>
</evidence>
<sequence>MGQSAEPVAEHGRFENMFMISAWWNFEHGIHFEIILQDQPFNSEVYCEQQTGCMLLRKGKYPAFVNSKRKFLQRDNARPHTSCFTREKVEELEGIELLPHPHIVQTLLLLLHVSIYGIFFPGKTLF</sequence>
<evidence type="ECO:0008006" key="3">
    <source>
        <dbReference type="Google" id="ProtNLM"/>
    </source>
</evidence>
<dbReference type="Proteomes" id="UP000499080">
    <property type="component" value="Unassembled WGS sequence"/>
</dbReference>
<dbReference type="PANTHER" id="PTHR46060:SF1">
    <property type="entry name" value="MARINER MOS1 TRANSPOSASE-LIKE PROTEIN"/>
    <property type="match status" value="1"/>
</dbReference>
<dbReference type="OrthoDB" id="616263at2759"/>
<proteinExistence type="predicted"/>
<dbReference type="InterPro" id="IPR052709">
    <property type="entry name" value="Transposase-MT_Hybrid"/>
</dbReference>
<dbReference type="GO" id="GO:0003676">
    <property type="term" value="F:nucleic acid binding"/>
    <property type="evidence" value="ECO:0007669"/>
    <property type="project" value="InterPro"/>
</dbReference>
<dbReference type="PANTHER" id="PTHR46060">
    <property type="entry name" value="MARINER MOS1 TRANSPOSASE-LIKE PROTEIN"/>
    <property type="match status" value="1"/>
</dbReference>
<gene>
    <name evidence="1" type="ORF">AVEN_61185_1</name>
</gene>
<dbReference type="Gene3D" id="3.30.420.10">
    <property type="entry name" value="Ribonuclease H-like superfamily/Ribonuclease H"/>
    <property type="match status" value="1"/>
</dbReference>
<organism evidence="1 2">
    <name type="scientific">Araneus ventricosus</name>
    <name type="common">Orbweaver spider</name>
    <name type="synonym">Epeira ventricosa</name>
    <dbReference type="NCBI Taxonomy" id="182803"/>
    <lineage>
        <taxon>Eukaryota</taxon>
        <taxon>Metazoa</taxon>
        <taxon>Ecdysozoa</taxon>
        <taxon>Arthropoda</taxon>
        <taxon>Chelicerata</taxon>
        <taxon>Arachnida</taxon>
        <taxon>Araneae</taxon>
        <taxon>Araneomorphae</taxon>
        <taxon>Entelegynae</taxon>
        <taxon>Araneoidea</taxon>
        <taxon>Araneidae</taxon>
        <taxon>Araneus</taxon>
    </lineage>
</organism>
<keyword evidence="2" id="KW-1185">Reference proteome</keyword>
<dbReference type="EMBL" id="BGPR01011070">
    <property type="protein sequence ID" value="GBN49428.1"/>
    <property type="molecule type" value="Genomic_DNA"/>
</dbReference>